<feature type="signal peptide" evidence="1">
    <location>
        <begin position="1"/>
        <end position="29"/>
    </location>
</feature>
<dbReference type="InterPro" id="IPR029052">
    <property type="entry name" value="Metallo-depent_PP-like"/>
</dbReference>
<keyword evidence="6" id="KW-1185">Reference proteome</keyword>
<reference evidence="5 6" key="1">
    <citation type="submission" date="2015-05" db="EMBL/GenBank/DDBJ databases">
        <title>Genome sequencing and analysis of members of genus Stenotrophomonas.</title>
        <authorList>
            <person name="Patil P.P."/>
            <person name="Midha S."/>
            <person name="Patil P.B."/>
        </authorList>
    </citation>
    <scope>NUCLEOTIDE SEQUENCE [LARGE SCALE GENOMIC DNA]</scope>
    <source>
        <strain evidence="5 6">DSM 17805</strain>
    </source>
</reference>
<gene>
    <name evidence="5" type="ORF">ABB25_04565</name>
</gene>
<dbReference type="InterPro" id="IPR004843">
    <property type="entry name" value="Calcineurin-like_PHP"/>
</dbReference>
<dbReference type="OrthoDB" id="9784378at2"/>
<proteinExistence type="predicted"/>
<dbReference type="AlphaFoldDB" id="A0A0R0BRS6"/>
<comment type="caution">
    <text evidence="5">The sequence shown here is derived from an EMBL/GenBank/DDBJ whole genome shotgun (WGS) entry which is preliminary data.</text>
</comment>
<name>A0A0R0BRS6_9GAMM</name>
<evidence type="ECO:0000313" key="5">
    <source>
        <dbReference type="EMBL" id="KRG59787.1"/>
    </source>
</evidence>
<organism evidence="5 6">
    <name type="scientific">Stenotrophomonas koreensis</name>
    <dbReference type="NCBI Taxonomy" id="266128"/>
    <lineage>
        <taxon>Bacteria</taxon>
        <taxon>Pseudomonadati</taxon>
        <taxon>Pseudomonadota</taxon>
        <taxon>Gammaproteobacteria</taxon>
        <taxon>Lysobacterales</taxon>
        <taxon>Lysobacteraceae</taxon>
        <taxon>Stenotrophomonas</taxon>
    </lineage>
</organism>
<evidence type="ECO:0000259" key="2">
    <source>
        <dbReference type="Pfam" id="PF00149"/>
    </source>
</evidence>
<dbReference type="InterPro" id="IPR032288">
    <property type="entry name" value="Metallophos_C"/>
</dbReference>
<dbReference type="InterPro" id="IPR032285">
    <property type="entry name" value="Metallophos_N"/>
</dbReference>
<sequence length="530" mass="57703">MALPFFPERRMRHVLVASLLLALSPFAAAQSPCFTGLVFDDANGDGRRGQGEAGIEGVLVSDGRQIVRTDAQGRYQLAASDAAVVSIIKPAGWQPGQRADGLPDTWRHRDDPAALQGPGQPAMPRPVQCRGFALQRQTLAPATLTSLLFADSQTTDMTEVGYYARDIIEPLIGTHRAHLGMTLGDITNDDMGLYPALTAQTTRLGVPWLHIPGNHDMDMDASSDADALTSFQRALGPDTFAWEEPQAVFIGLDDIIAQPGQRPAYIGGLREDQFDFLTQYLATLDDSRLVVVGMHMPLFDANFRVADRQKLFDLLARFPKRLVLSGHTHTQQHRHYGPADGWQGVGALHEYNVGAACGSYWSGVADATGIPVATMADGTPNGYGLLQVDGQGGYTLEYRAARAPAQAQMHLHAPRVLRQGAYPAWGLYANVWMGQADTVVEFRVDGGAWQPMTRIDKPDPALLAENAIDDLAPGLRGFDRSPEAEPSTHLWRAPVPTKLEAGEHRVDVRAQLPAGEYMVSTTYRLEPASR</sequence>
<evidence type="ECO:0000259" key="3">
    <source>
        <dbReference type="Pfam" id="PF16370"/>
    </source>
</evidence>
<dbReference type="PANTHER" id="PTHR43143:SF6">
    <property type="entry name" value="BLL3016 PROTEIN"/>
    <property type="match status" value="1"/>
</dbReference>
<dbReference type="Pfam" id="PF16371">
    <property type="entry name" value="MetallophosN"/>
    <property type="match status" value="1"/>
</dbReference>
<keyword evidence="1" id="KW-0732">Signal</keyword>
<dbReference type="Gene3D" id="2.60.40.10">
    <property type="entry name" value="Immunoglobulins"/>
    <property type="match status" value="1"/>
</dbReference>
<feature type="domain" description="Calcineurin-like phosphoesterase" evidence="2">
    <location>
        <begin position="183"/>
        <end position="330"/>
    </location>
</feature>
<dbReference type="STRING" id="266128.ABB25_04565"/>
<dbReference type="EMBL" id="LDJH01000006">
    <property type="protein sequence ID" value="KRG59787.1"/>
    <property type="molecule type" value="Genomic_DNA"/>
</dbReference>
<feature type="domain" description="Calcineurin-like phosphoesterase N-terminal" evidence="4">
    <location>
        <begin position="50"/>
        <end position="110"/>
    </location>
</feature>
<dbReference type="PATRIC" id="fig|266128.3.peg.2564"/>
<dbReference type="Pfam" id="PF16370">
    <property type="entry name" value="MetallophosC"/>
    <property type="match status" value="1"/>
</dbReference>
<dbReference type="Proteomes" id="UP000051254">
    <property type="component" value="Unassembled WGS sequence"/>
</dbReference>
<dbReference type="InterPro" id="IPR013783">
    <property type="entry name" value="Ig-like_fold"/>
</dbReference>
<protein>
    <submittedName>
        <fullName evidence="5">Calcineurin phosphoesterase</fullName>
    </submittedName>
</protein>
<dbReference type="GO" id="GO:0016787">
    <property type="term" value="F:hydrolase activity"/>
    <property type="evidence" value="ECO:0007669"/>
    <property type="project" value="InterPro"/>
</dbReference>
<evidence type="ECO:0000259" key="4">
    <source>
        <dbReference type="Pfam" id="PF16371"/>
    </source>
</evidence>
<evidence type="ECO:0000256" key="1">
    <source>
        <dbReference type="SAM" id="SignalP"/>
    </source>
</evidence>
<dbReference type="Gene3D" id="3.60.21.10">
    <property type="match status" value="1"/>
</dbReference>
<dbReference type="SUPFAM" id="SSF56300">
    <property type="entry name" value="Metallo-dependent phosphatases"/>
    <property type="match status" value="1"/>
</dbReference>
<evidence type="ECO:0000313" key="6">
    <source>
        <dbReference type="Proteomes" id="UP000051254"/>
    </source>
</evidence>
<dbReference type="InterPro" id="IPR051918">
    <property type="entry name" value="STPP_CPPED1"/>
</dbReference>
<dbReference type="Pfam" id="PF00149">
    <property type="entry name" value="Metallophos"/>
    <property type="match status" value="1"/>
</dbReference>
<feature type="chain" id="PRO_5006392893" evidence="1">
    <location>
        <begin position="30"/>
        <end position="530"/>
    </location>
</feature>
<accession>A0A0R0BRS6</accession>
<dbReference type="PANTHER" id="PTHR43143">
    <property type="entry name" value="METALLOPHOSPHOESTERASE, CALCINEURIN SUPERFAMILY"/>
    <property type="match status" value="1"/>
</dbReference>
<feature type="domain" description="Calcineurin-like phosphoesterase C-terminal" evidence="3">
    <location>
        <begin position="350"/>
        <end position="515"/>
    </location>
</feature>